<reference evidence="3" key="1">
    <citation type="submission" date="2010-07" db="EMBL/GenBank/DDBJ databases">
        <title>The genome sequence of Gaeumannomyces graminis var. tritici strain R3-111a-1.</title>
        <authorList>
            <consortium name="The Broad Institute Genome Sequencing Platform"/>
            <person name="Ma L.-J."/>
            <person name="Dead R."/>
            <person name="Young S."/>
            <person name="Zeng Q."/>
            <person name="Koehrsen M."/>
            <person name="Alvarado L."/>
            <person name="Berlin A."/>
            <person name="Chapman S.B."/>
            <person name="Chen Z."/>
            <person name="Freedman E."/>
            <person name="Gellesch M."/>
            <person name="Goldberg J."/>
            <person name="Griggs A."/>
            <person name="Gujja S."/>
            <person name="Heilman E.R."/>
            <person name="Heiman D."/>
            <person name="Hepburn T."/>
            <person name="Howarth C."/>
            <person name="Jen D."/>
            <person name="Larson L."/>
            <person name="Mehta T."/>
            <person name="Neiman D."/>
            <person name="Pearson M."/>
            <person name="Roberts A."/>
            <person name="Saif S."/>
            <person name="Shea T."/>
            <person name="Shenoy N."/>
            <person name="Sisk P."/>
            <person name="Stolte C."/>
            <person name="Sykes S."/>
            <person name="Walk T."/>
            <person name="White J."/>
            <person name="Yandava C."/>
            <person name="Haas B."/>
            <person name="Nusbaum C."/>
            <person name="Birren B."/>
        </authorList>
    </citation>
    <scope>NUCLEOTIDE SEQUENCE [LARGE SCALE GENOMIC DNA]</scope>
    <source>
        <strain evidence="3">R3-111a-1</strain>
    </source>
</reference>
<dbReference type="VEuPathDB" id="FungiDB:GGTG_00175"/>
<proteinExistence type="predicted"/>
<keyword evidence="3" id="KW-1185">Reference proteome</keyword>
<dbReference type="RefSeq" id="XP_009216181.1">
    <property type="nucleotide sequence ID" value="XM_009217917.1"/>
</dbReference>
<dbReference type="HOGENOM" id="CLU_2223449_0_0_1"/>
<organism evidence="1">
    <name type="scientific">Gaeumannomyces tritici (strain R3-111a-1)</name>
    <name type="common">Wheat and barley take-all root rot fungus</name>
    <name type="synonym">Gaeumannomyces graminis var. tritici</name>
    <dbReference type="NCBI Taxonomy" id="644352"/>
    <lineage>
        <taxon>Eukaryota</taxon>
        <taxon>Fungi</taxon>
        <taxon>Dikarya</taxon>
        <taxon>Ascomycota</taxon>
        <taxon>Pezizomycotina</taxon>
        <taxon>Sordariomycetes</taxon>
        <taxon>Sordariomycetidae</taxon>
        <taxon>Magnaporthales</taxon>
        <taxon>Magnaporthaceae</taxon>
        <taxon>Gaeumannomyces</taxon>
    </lineage>
</organism>
<reference evidence="2" key="4">
    <citation type="journal article" date="2015" name="G3 (Bethesda)">
        <title>Genome sequences of three phytopathogenic species of the Magnaporthaceae family of fungi.</title>
        <authorList>
            <person name="Okagaki L.H."/>
            <person name="Nunes C.C."/>
            <person name="Sailsbery J."/>
            <person name="Clay B."/>
            <person name="Brown D."/>
            <person name="John T."/>
            <person name="Oh Y."/>
            <person name="Young N."/>
            <person name="Fitzgerald M."/>
            <person name="Haas B.J."/>
            <person name="Zeng Q."/>
            <person name="Young S."/>
            <person name="Adiconis X."/>
            <person name="Fan L."/>
            <person name="Levin J.Z."/>
            <person name="Mitchell T.K."/>
            <person name="Okubara P.A."/>
            <person name="Farman M.L."/>
            <person name="Kohn L.M."/>
            <person name="Birren B."/>
            <person name="Ma L.-J."/>
            <person name="Dean R.A."/>
        </authorList>
    </citation>
    <scope>NUCLEOTIDE SEQUENCE</scope>
    <source>
        <strain evidence="2">R3-111a-1</strain>
    </source>
</reference>
<evidence type="ECO:0000313" key="2">
    <source>
        <dbReference type="EnsemblFungi" id="EJT80172"/>
    </source>
</evidence>
<protein>
    <submittedName>
        <fullName evidence="1 2">Uncharacterized protein</fullName>
    </submittedName>
</protein>
<dbReference type="AlphaFoldDB" id="J3NFY2"/>
<evidence type="ECO:0000313" key="3">
    <source>
        <dbReference type="Proteomes" id="UP000006039"/>
    </source>
</evidence>
<dbReference type="GeneID" id="20340633"/>
<sequence>MSLLEHCSQPQRLKYAVRASSSHPLSPRPEWLLPDACAILATAQQMAPPGGTLIVDGAEPTPDCLEYEMYPGRARPQHSGRQGAWLAPAFHRERGARGNLSYRAGI</sequence>
<reference evidence="1" key="2">
    <citation type="submission" date="2010-07" db="EMBL/GenBank/DDBJ databases">
        <authorList>
            <consortium name="The Broad Institute Genome Sequencing Platform"/>
            <consortium name="Broad Institute Genome Sequencing Center for Infectious Disease"/>
            <person name="Ma L.-J."/>
            <person name="Dead R."/>
            <person name="Young S."/>
            <person name="Zeng Q."/>
            <person name="Koehrsen M."/>
            <person name="Alvarado L."/>
            <person name="Berlin A."/>
            <person name="Chapman S.B."/>
            <person name="Chen Z."/>
            <person name="Freedman E."/>
            <person name="Gellesch M."/>
            <person name="Goldberg J."/>
            <person name="Griggs A."/>
            <person name="Gujja S."/>
            <person name="Heilman E.R."/>
            <person name="Heiman D."/>
            <person name="Hepburn T."/>
            <person name="Howarth C."/>
            <person name="Jen D."/>
            <person name="Larson L."/>
            <person name="Mehta T."/>
            <person name="Neiman D."/>
            <person name="Pearson M."/>
            <person name="Roberts A."/>
            <person name="Saif S."/>
            <person name="Shea T."/>
            <person name="Shenoy N."/>
            <person name="Sisk P."/>
            <person name="Stolte C."/>
            <person name="Sykes S."/>
            <person name="Walk T."/>
            <person name="White J."/>
            <person name="Yandava C."/>
            <person name="Haas B."/>
            <person name="Nusbaum C."/>
            <person name="Birren B."/>
        </authorList>
    </citation>
    <scope>NUCLEOTIDE SEQUENCE</scope>
    <source>
        <strain evidence="1">R3-111a-1</strain>
    </source>
</reference>
<dbReference type="EMBL" id="GL385395">
    <property type="protein sequence ID" value="EJT80172.1"/>
    <property type="molecule type" value="Genomic_DNA"/>
</dbReference>
<accession>J3NFY2</accession>
<gene>
    <name evidence="2" type="primary">20340633</name>
    <name evidence="1" type="ORF">GGTG_00175</name>
</gene>
<reference evidence="1" key="3">
    <citation type="submission" date="2010-09" db="EMBL/GenBank/DDBJ databases">
        <title>Annotation of Gaeumannomyces graminis var. tritici R3-111a-1.</title>
        <authorList>
            <consortium name="The Broad Institute Genome Sequencing Platform"/>
            <person name="Ma L.-J."/>
            <person name="Dead R."/>
            <person name="Young S.K."/>
            <person name="Zeng Q."/>
            <person name="Gargeya S."/>
            <person name="Fitzgerald M."/>
            <person name="Haas B."/>
            <person name="Abouelleil A."/>
            <person name="Alvarado L."/>
            <person name="Arachchi H.M."/>
            <person name="Berlin A."/>
            <person name="Brown A."/>
            <person name="Chapman S.B."/>
            <person name="Chen Z."/>
            <person name="Dunbar C."/>
            <person name="Freedman E."/>
            <person name="Gearin G."/>
            <person name="Gellesch M."/>
            <person name="Goldberg J."/>
            <person name="Griggs A."/>
            <person name="Gujja S."/>
            <person name="Heiman D."/>
            <person name="Howarth C."/>
            <person name="Larson L."/>
            <person name="Lui A."/>
            <person name="MacDonald P.J.P."/>
            <person name="Mehta T."/>
            <person name="Montmayeur A."/>
            <person name="Murphy C."/>
            <person name="Neiman D."/>
            <person name="Pearson M."/>
            <person name="Priest M."/>
            <person name="Roberts A."/>
            <person name="Saif S."/>
            <person name="Shea T."/>
            <person name="Shenoy N."/>
            <person name="Sisk P."/>
            <person name="Stolte C."/>
            <person name="Sykes S."/>
            <person name="Yandava C."/>
            <person name="Wortman J."/>
            <person name="Nusbaum C."/>
            <person name="Birren B."/>
        </authorList>
    </citation>
    <scope>NUCLEOTIDE SEQUENCE</scope>
    <source>
        <strain evidence="1">R3-111a-1</strain>
    </source>
</reference>
<evidence type="ECO:0000313" key="1">
    <source>
        <dbReference type="EMBL" id="EJT80172.1"/>
    </source>
</evidence>
<name>J3NFY2_GAET3</name>
<reference evidence="2" key="5">
    <citation type="submission" date="2018-04" db="UniProtKB">
        <authorList>
            <consortium name="EnsemblFungi"/>
        </authorList>
    </citation>
    <scope>IDENTIFICATION</scope>
    <source>
        <strain evidence="2">R3-111a-1</strain>
    </source>
</reference>
<dbReference type="EnsemblFungi" id="EJT80172">
    <property type="protein sequence ID" value="EJT80172"/>
    <property type="gene ID" value="GGTG_00175"/>
</dbReference>
<dbReference type="Proteomes" id="UP000006039">
    <property type="component" value="Unassembled WGS sequence"/>
</dbReference>